<name>A0A939GBP5_9BACT</name>
<gene>
    <name evidence="1" type="ORF">J2I47_02535</name>
</gene>
<reference evidence="1" key="1">
    <citation type="submission" date="2021-03" db="EMBL/GenBank/DDBJ databases">
        <title>Fibrella sp. HMF5335 genome sequencing and assembly.</title>
        <authorList>
            <person name="Kang H."/>
            <person name="Kim H."/>
            <person name="Bae S."/>
            <person name="Joh K."/>
        </authorList>
    </citation>
    <scope>NUCLEOTIDE SEQUENCE</scope>
    <source>
        <strain evidence="1">HMF5335</strain>
    </source>
</reference>
<comment type="caution">
    <text evidence="1">The sequence shown here is derived from an EMBL/GenBank/DDBJ whole genome shotgun (WGS) entry which is preliminary data.</text>
</comment>
<dbReference type="InterPro" id="IPR008620">
    <property type="entry name" value="FixH"/>
</dbReference>
<dbReference type="Pfam" id="PF05751">
    <property type="entry name" value="FixH"/>
    <property type="match status" value="1"/>
</dbReference>
<organism evidence="1 2">
    <name type="scientific">Fibrella rubiginis</name>
    <dbReference type="NCBI Taxonomy" id="2817060"/>
    <lineage>
        <taxon>Bacteria</taxon>
        <taxon>Pseudomonadati</taxon>
        <taxon>Bacteroidota</taxon>
        <taxon>Cytophagia</taxon>
        <taxon>Cytophagales</taxon>
        <taxon>Spirosomataceae</taxon>
        <taxon>Fibrella</taxon>
    </lineage>
</organism>
<dbReference type="AlphaFoldDB" id="A0A939GBP5"/>
<protein>
    <submittedName>
        <fullName evidence="1">FixH family protein</fullName>
    </submittedName>
</protein>
<sequence length="80" mass="9116">MTFEPAAHRLAFVLPLSFQKGDVTFYPTTQGPDVRVAIEPDARPRHVISTAQLTKGVWVARLQWSDGQQQYYQEQELIVS</sequence>
<evidence type="ECO:0000313" key="2">
    <source>
        <dbReference type="Proteomes" id="UP000664034"/>
    </source>
</evidence>
<keyword evidence="2" id="KW-1185">Reference proteome</keyword>
<accession>A0A939GBP5</accession>
<evidence type="ECO:0000313" key="1">
    <source>
        <dbReference type="EMBL" id="MBO0935416.1"/>
    </source>
</evidence>
<dbReference type="EMBL" id="JAFMYV010000001">
    <property type="protein sequence ID" value="MBO0935416.1"/>
    <property type="molecule type" value="Genomic_DNA"/>
</dbReference>
<proteinExistence type="predicted"/>
<dbReference type="RefSeq" id="WP_207362970.1">
    <property type="nucleotide sequence ID" value="NZ_JAFMYV010000001.1"/>
</dbReference>
<dbReference type="Proteomes" id="UP000664034">
    <property type="component" value="Unassembled WGS sequence"/>
</dbReference>